<reference evidence="2" key="1">
    <citation type="submission" date="2023-11" db="EMBL/GenBank/DDBJ databases">
        <title>Genome assemblies of two species of porcelain crab, Petrolisthes cinctipes and Petrolisthes manimaculis (Anomura: Porcellanidae).</title>
        <authorList>
            <person name="Angst P."/>
        </authorList>
    </citation>
    <scope>NUCLEOTIDE SEQUENCE</scope>
    <source>
        <strain evidence="2">PB745_02</strain>
        <tissue evidence="2">Gill</tissue>
    </source>
</reference>
<feature type="region of interest" description="Disordered" evidence="1">
    <location>
        <begin position="31"/>
        <end position="60"/>
    </location>
</feature>
<comment type="caution">
    <text evidence="2">The sequence shown here is derived from an EMBL/GenBank/DDBJ whole genome shotgun (WGS) entry which is preliminary data.</text>
</comment>
<dbReference type="Proteomes" id="UP001292094">
    <property type="component" value="Unassembled WGS sequence"/>
</dbReference>
<evidence type="ECO:0000313" key="3">
    <source>
        <dbReference type="Proteomes" id="UP001292094"/>
    </source>
</evidence>
<name>A0AAE1PCJ3_9EUCA</name>
<dbReference type="AlphaFoldDB" id="A0AAE1PCJ3"/>
<accession>A0AAE1PCJ3</accession>
<protein>
    <submittedName>
        <fullName evidence="2">Uncharacterized protein</fullName>
    </submittedName>
</protein>
<keyword evidence="3" id="KW-1185">Reference proteome</keyword>
<feature type="compositionally biased region" description="Basic and acidic residues" evidence="1">
    <location>
        <begin position="32"/>
        <end position="60"/>
    </location>
</feature>
<dbReference type="EMBL" id="JAWZYT010002180">
    <property type="protein sequence ID" value="KAK4306105.1"/>
    <property type="molecule type" value="Genomic_DNA"/>
</dbReference>
<sequence>MDVKRQEHIGGGRDREMVEFWIQRHSATRNGTEWDRQIGTEEDKQEEGQEKESDGRAEEGTRLGKLSKWVAGWHVRSELVWLCVRTGGDGERDDRRAEEGTRLRELCECLAGCVCVACKEWTGL</sequence>
<proteinExistence type="predicted"/>
<gene>
    <name evidence="2" type="ORF">Pmani_022055</name>
</gene>
<evidence type="ECO:0000256" key="1">
    <source>
        <dbReference type="SAM" id="MobiDB-lite"/>
    </source>
</evidence>
<evidence type="ECO:0000313" key="2">
    <source>
        <dbReference type="EMBL" id="KAK4306105.1"/>
    </source>
</evidence>
<organism evidence="2 3">
    <name type="scientific">Petrolisthes manimaculis</name>
    <dbReference type="NCBI Taxonomy" id="1843537"/>
    <lineage>
        <taxon>Eukaryota</taxon>
        <taxon>Metazoa</taxon>
        <taxon>Ecdysozoa</taxon>
        <taxon>Arthropoda</taxon>
        <taxon>Crustacea</taxon>
        <taxon>Multicrustacea</taxon>
        <taxon>Malacostraca</taxon>
        <taxon>Eumalacostraca</taxon>
        <taxon>Eucarida</taxon>
        <taxon>Decapoda</taxon>
        <taxon>Pleocyemata</taxon>
        <taxon>Anomura</taxon>
        <taxon>Galatheoidea</taxon>
        <taxon>Porcellanidae</taxon>
        <taxon>Petrolisthes</taxon>
    </lineage>
</organism>